<evidence type="ECO:0000256" key="4">
    <source>
        <dbReference type="PROSITE-ProRule" id="PRU00335"/>
    </source>
</evidence>
<dbReference type="InterPro" id="IPR036271">
    <property type="entry name" value="Tet_transcr_reg_TetR-rel_C_sf"/>
</dbReference>
<dbReference type="InterPro" id="IPR050109">
    <property type="entry name" value="HTH-type_TetR-like_transc_reg"/>
</dbReference>
<feature type="DNA-binding region" description="H-T-H motif" evidence="4">
    <location>
        <begin position="36"/>
        <end position="55"/>
    </location>
</feature>
<sequence>MSTHPRPRQRRKEARPGEIIAAALELFLTKGFAATRIDDVAKAAGVTKGTVYLYYPSKEALFQAALRETVIPNIARADEAIVTAGQSAAGQLRTTIRFWATSIAECRGSLLKLLIAEAGNFPELADFYFEEVVKPVQNHVACIIHHGIERGEFRPLDAEMLARTLFAPIALTNIWRYTHSGPNALQSDLVALAEFHLDVVLNGIMLSREST</sequence>
<dbReference type="FunFam" id="1.10.10.60:FF:000141">
    <property type="entry name" value="TetR family transcriptional regulator"/>
    <property type="match status" value="1"/>
</dbReference>
<dbReference type="STRING" id="83765.SAMN05660284_00968"/>
<dbReference type="AlphaFoldDB" id="A0A1I4XE18"/>
<dbReference type="SUPFAM" id="SSF46689">
    <property type="entry name" value="Homeodomain-like"/>
    <property type="match status" value="1"/>
</dbReference>
<proteinExistence type="predicted"/>
<keyword evidence="2 4" id="KW-0238">DNA-binding</keyword>
<accession>A0A1I4XE18</accession>
<dbReference type="PANTHER" id="PTHR30055">
    <property type="entry name" value="HTH-TYPE TRANSCRIPTIONAL REGULATOR RUTR"/>
    <property type="match status" value="1"/>
</dbReference>
<keyword evidence="7" id="KW-1185">Reference proteome</keyword>
<dbReference type="PROSITE" id="PS50977">
    <property type="entry name" value="HTH_TETR_2"/>
    <property type="match status" value="1"/>
</dbReference>
<dbReference type="InterPro" id="IPR001647">
    <property type="entry name" value="HTH_TetR"/>
</dbReference>
<dbReference type="Gene3D" id="1.10.357.10">
    <property type="entry name" value="Tetracycline Repressor, domain 2"/>
    <property type="match status" value="1"/>
</dbReference>
<dbReference type="Proteomes" id="UP000242869">
    <property type="component" value="Unassembled WGS sequence"/>
</dbReference>
<gene>
    <name evidence="6" type="ORF">SAMN05660284_00968</name>
</gene>
<evidence type="ECO:0000313" key="7">
    <source>
        <dbReference type="Proteomes" id="UP000242869"/>
    </source>
</evidence>
<dbReference type="SUPFAM" id="SSF48498">
    <property type="entry name" value="Tetracyclin repressor-like, C-terminal domain"/>
    <property type="match status" value="1"/>
</dbReference>
<evidence type="ECO:0000256" key="3">
    <source>
        <dbReference type="ARBA" id="ARBA00023163"/>
    </source>
</evidence>
<dbReference type="PRINTS" id="PR00455">
    <property type="entry name" value="HTHTETR"/>
</dbReference>
<protein>
    <submittedName>
        <fullName evidence="6">Transcriptional regulator, TetR family</fullName>
    </submittedName>
</protein>
<feature type="domain" description="HTH tetR-type" evidence="5">
    <location>
        <begin position="13"/>
        <end position="73"/>
    </location>
</feature>
<dbReference type="GO" id="GO:0003700">
    <property type="term" value="F:DNA-binding transcription factor activity"/>
    <property type="evidence" value="ECO:0007669"/>
    <property type="project" value="TreeGrafter"/>
</dbReference>
<dbReference type="GO" id="GO:0000976">
    <property type="term" value="F:transcription cis-regulatory region binding"/>
    <property type="evidence" value="ECO:0007669"/>
    <property type="project" value="TreeGrafter"/>
</dbReference>
<reference evidence="7" key="1">
    <citation type="submission" date="2016-10" db="EMBL/GenBank/DDBJ databases">
        <authorList>
            <person name="Varghese N."/>
            <person name="Submissions S."/>
        </authorList>
    </citation>
    <scope>NUCLEOTIDE SEQUENCE [LARGE SCALE GENOMIC DNA]</scope>
    <source>
        <strain evidence="7">DSM 6150</strain>
    </source>
</reference>
<dbReference type="EMBL" id="FOVE01000005">
    <property type="protein sequence ID" value="SFN23743.1"/>
    <property type="molecule type" value="Genomic_DNA"/>
</dbReference>
<dbReference type="Pfam" id="PF00440">
    <property type="entry name" value="TetR_N"/>
    <property type="match status" value="1"/>
</dbReference>
<evidence type="ECO:0000256" key="1">
    <source>
        <dbReference type="ARBA" id="ARBA00023015"/>
    </source>
</evidence>
<keyword evidence="3" id="KW-0804">Transcription</keyword>
<dbReference type="InterPro" id="IPR011075">
    <property type="entry name" value="TetR_C"/>
</dbReference>
<evidence type="ECO:0000313" key="6">
    <source>
        <dbReference type="EMBL" id="SFN23743.1"/>
    </source>
</evidence>
<organism evidence="6 7">
    <name type="scientific">Formivibrio citricus</name>
    <dbReference type="NCBI Taxonomy" id="83765"/>
    <lineage>
        <taxon>Bacteria</taxon>
        <taxon>Pseudomonadati</taxon>
        <taxon>Pseudomonadota</taxon>
        <taxon>Betaproteobacteria</taxon>
        <taxon>Neisseriales</taxon>
        <taxon>Chitinibacteraceae</taxon>
        <taxon>Formivibrio</taxon>
    </lineage>
</organism>
<dbReference type="PANTHER" id="PTHR30055:SF223">
    <property type="entry name" value="HTH-TYPE TRANSCRIPTIONAL REGULATOR UIDR"/>
    <property type="match status" value="1"/>
</dbReference>
<evidence type="ECO:0000259" key="5">
    <source>
        <dbReference type="PROSITE" id="PS50977"/>
    </source>
</evidence>
<evidence type="ECO:0000256" key="2">
    <source>
        <dbReference type="ARBA" id="ARBA00023125"/>
    </source>
</evidence>
<keyword evidence="1" id="KW-0805">Transcription regulation</keyword>
<name>A0A1I4XE18_9NEIS</name>
<dbReference type="InterPro" id="IPR009057">
    <property type="entry name" value="Homeodomain-like_sf"/>
</dbReference>
<dbReference type="OrthoDB" id="9809994at2"/>
<dbReference type="Gene3D" id="1.10.10.60">
    <property type="entry name" value="Homeodomain-like"/>
    <property type="match status" value="1"/>
</dbReference>
<dbReference type="RefSeq" id="WP_091192083.1">
    <property type="nucleotide sequence ID" value="NZ_FOVE01000005.1"/>
</dbReference>
<dbReference type="Pfam" id="PF16859">
    <property type="entry name" value="TetR_C_11"/>
    <property type="match status" value="1"/>
</dbReference>